<evidence type="ECO:0000256" key="4">
    <source>
        <dbReference type="ARBA" id="ARBA00022525"/>
    </source>
</evidence>
<evidence type="ECO:0000256" key="3">
    <source>
        <dbReference type="ARBA" id="ARBA00022487"/>
    </source>
</evidence>
<dbReference type="OrthoDB" id="3690529at2"/>
<dbReference type="InterPro" id="IPR029058">
    <property type="entry name" value="AB_hydrolase_fold"/>
</dbReference>
<name>A0A502E9W9_9MYCO</name>
<accession>A0A502E9W9</accession>
<comment type="similarity">
    <text evidence="2 8">Belongs to the cutinase family.</text>
</comment>
<evidence type="ECO:0000256" key="6">
    <source>
        <dbReference type="ARBA" id="ARBA00022801"/>
    </source>
</evidence>
<evidence type="ECO:0000313" key="9">
    <source>
        <dbReference type="EMBL" id="TPG34174.1"/>
    </source>
</evidence>
<evidence type="ECO:0000256" key="1">
    <source>
        <dbReference type="ARBA" id="ARBA00004613"/>
    </source>
</evidence>
<comment type="subcellular location">
    <subcellularLocation>
        <location evidence="1 8">Secreted</location>
    </subcellularLocation>
</comment>
<keyword evidence="6 8" id="KW-0378">Hydrolase</keyword>
<dbReference type="GO" id="GO:0005576">
    <property type="term" value="C:extracellular region"/>
    <property type="evidence" value="ECO:0007669"/>
    <property type="project" value="UniProtKB-SubCell"/>
</dbReference>
<dbReference type="PANTHER" id="PTHR33630:SF9">
    <property type="entry name" value="CUTINASE 4"/>
    <property type="match status" value="1"/>
</dbReference>
<dbReference type="AlphaFoldDB" id="A0A502E9W9"/>
<dbReference type="PANTHER" id="PTHR33630">
    <property type="entry name" value="CUTINASE RV1984C-RELATED-RELATED"/>
    <property type="match status" value="1"/>
</dbReference>
<proteinExistence type="inferred from homology"/>
<evidence type="ECO:0000256" key="8">
    <source>
        <dbReference type="RuleBase" id="RU361263"/>
    </source>
</evidence>
<protein>
    <recommendedName>
        <fullName evidence="8">Cutinase</fullName>
        <ecNumber evidence="8">3.1.1.-</ecNumber>
    </recommendedName>
</protein>
<keyword evidence="4 8" id="KW-0964">Secreted</keyword>
<evidence type="ECO:0000256" key="5">
    <source>
        <dbReference type="ARBA" id="ARBA00022729"/>
    </source>
</evidence>
<keyword evidence="5" id="KW-0732">Signal</keyword>
<keyword evidence="10" id="KW-1185">Reference proteome</keyword>
<dbReference type="GO" id="GO:0052689">
    <property type="term" value="F:carboxylic ester hydrolase activity"/>
    <property type="evidence" value="ECO:0007669"/>
    <property type="project" value="UniProtKB-KW"/>
</dbReference>
<dbReference type="PROSITE" id="PS00155">
    <property type="entry name" value="CUTINASE_1"/>
    <property type="match status" value="1"/>
</dbReference>
<dbReference type="Pfam" id="PF01083">
    <property type="entry name" value="Cutinase"/>
    <property type="match status" value="1"/>
</dbReference>
<dbReference type="EC" id="3.1.1.-" evidence="8"/>
<dbReference type="InterPro" id="IPR000675">
    <property type="entry name" value="Cutinase/axe"/>
</dbReference>
<comment type="caution">
    <text evidence="9">The sequence shown here is derived from an EMBL/GenBank/DDBJ whole genome shotgun (WGS) entry which is preliminary data.</text>
</comment>
<dbReference type="Gene3D" id="3.40.50.1820">
    <property type="entry name" value="alpha/beta hydrolase"/>
    <property type="match status" value="1"/>
</dbReference>
<gene>
    <name evidence="9" type="ORF">EAH80_11225</name>
</gene>
<evidence type="ECO:0000313" key="10">
    <source>
        <dbReference type="Proteomes" id="UP000320095"/>
    </source>
</evidence>
<dbReference type="Proteomes" id="UP000320095">
    <property type="component" value="Unassembled WGS sequence"/>
</dbReference>
<keyword evidence="3 8" id="KW-0719">Serine esterase</keyword>
<organism evidence="9 10">
    <name type="scientific">Mycolicibacterium hodleri</name>
    <dbReference type="NCBI Taxonomy" id="49897"/>
    <lineage>
        <taxon>Bacteria</taxon>
        <taxon>Bacillati</taxon>
        <taxon>Actinomycetota</taxon>
        <taxon>Actinomycetes</taxon>
        <taxon>Mycobacteriales</taxon>
        <taxon>Mycobacteriaceae</taxon>
        <taxon>Mycolicibacterium</taxon>
    </lineage>
</organism>
<dbReference type="EMBL" id="RCZG01000004">
    <property type="protein sequence ID" value="TPG34174.1"/>
    <property type="molecule type" value="Genomic_DNA"/>
</dbReference>
<evidence type="ECO:0000256" key="7">
    <source>
        <dbReference type="ARBA" id="ARBA00023157"/>
    </source>
</evidence>
<reference evidence="9 10" key="1">
    <citation type="journal article" date="2019" name="Environ. Microbiol.">
        <title>Species interactions and distinct microbial communities in high Arctic permafrost affected cryosols are associated with the CH4 and CO2 gas fluxes.</title>
        <authorList>
            <person name="Altshuler I."/>
            <person name="Hamel J."/>
            <person name="Turney S."/>
            <person name="Magnuson E."/>
            <person name="Levesque R."/>
            <person name="Greer C."/>
            <person name="Whyte L.G."/>
        </authorList>
    </citation>
    <scope>NUCLEOTIDE SEQUENCE [LARGE SCALE GENOMIC DNA]</scope>
    <source>
        <strain evidence="9 10">S5.20</strain>
    </source>
</reference>
<dbReference type="InterPro" id="IPR043580">
    <property type="entry name" value="CUTINASE_1"/>
</dbReference>
<dbReference type="SMART" id="SM01110">
    <property type="entry name" value="Cutinase"/>
    <property type="match status" value="1"/>
</dbReference>
<evidence type="ECO:0000256" key="2">
    <source>
        <dbReference type="ARBA" id="ARBA00007534"/>
    </source>
</evidence>
<dbReference type="SUPFAM" id="SSF53474">
    <property type="entry name" value="alpha/beta-Hydrolases"/>
    <property type="match status" value="1"/>
</dbReference>
<sequence length="262" mass="27588">MQGQRDQRPLPDCTRFCSSIDVRNLREFSARITTARRSRALHRGDPQLHLRPGRVRRACPDVEIVFARGTGEPAGVGGVGQSFVDAVRAQLGPKSVDVYPVNYPASGDFANREAFAGTVVEGIKDAEAHVQATAANCPDTKIVLGGYSQGAVVAGYATADQVPAGVPATSVPEPLAPSVADHVAAVTLFGRPSPEFLNQYDAPQLTIGPSYASKLIDLCAQGDTICDGTPDGQPTFAHITYRFNGMTDQAAGFVADHVAPAS</sequence>
<comment type="function">
    <text evidence="8">Catalyzes the hydrolysis of complex carboxylic polyesters found in the cell wall of plants. Degrades cutin, a macromolecule that forms the structure of the plant cuticle.</text>
</comment>
<keyword evidence="7" id="KW-1015">Disulfide bond</keyword>